<evidence type="ECO:0000313" key="2">
    <source>
        <dbReference type="EMBL" id="CCI81041.1"/>
    </source>
</evidence>
<sequence length="104" mass="11306">MNNKLKILNFLGLIQRAGKLVSGYDAVSLAIKAHQAKVVILAKDASDNTADKILSLTKHDQAIKLVRELTSSELSHALGKKRKLVAVTDLGFSKALIRKIDEGE</sequence>
<dbReference type="SUPFAM" id="SSF55315">
    <property type="entry name" value="L30e-like"/>
    <property type="match status" value="1"/>
</dbReference>
<evidence type="ECO:0000259" key="1">
    <source>
        <dbReference type="Pfam" id="PF01248"/>
    </source>
</evidence>
<protein>
    <submittedName>
        <fullName evidence="2">50S ribosomal protein L7/L12</fullName>
    </submittedName>
</protein>
<dbReference type="Gene3D" id="3.30.1330.30">
    <property type="match status" value="1"/>
</dbReference>
<dbReference type="STRING" id="1423758.FC41_GL000197"/>
<dbReference type="AlphaFoldDB" id="I7JU70"/>
<proteinExistence type="predicted"/>
<organism evidence="2 3">
    <name type="scientific">Lactobacillus hominis DSM 23910 = CRBIP 24.179</name>
    <dbReference type="NCBI Taxonomy" id="1423758"/>
    <lineage>
        <taxon>Bacteria</taxon>
        <taxon>Bacillati</taxon>
        <taxon>Bacillota</taxon>
        <taxon>Bacilli</taxon>
        <taxon>Lactobacillales</taxon>
        <taxon>Lactobacillaceae</taxon>
        <taxon>Lactobacillus</taxon>
    </lineage>
</organism>
<name>I7JU70_9LACO</name>
<comment type="caution">
    <text evidence="2">The sequence shown here is derived from an EMBL/GenBank/DDBJ whole genome shotgun (WGS) entry which is preliminary data.</text>
</comment>
<dbReference type="GO" id="GO:0005840">
    <property type="term" value="C:ribosome"/>
    <property type="evidence" value="ECO:0007669"/>
    <property type="project" value="UniProtKB-KW"/>
</dbReference>
<keyword evidence="2" id="KW-0689">Ribosomal protein</keyword>
<dbReference type="OrthoDB" id="9794863at2"/>
<feature type="domain" description="Ribosomal protein eL8/eL30/eS12/Gadd45" evidence="1">
    <location>
        <begin position="10"/>
        <end position="96"/>
    </location>
</feature>
<keyword evidence="2" id="KW-0687">Ribonucleoprotein</keyword>
<dbReference type="InterPro" id="IPR004038">
    <property type="entry name" value="Ribosomal_eL8/eL30/eS12/Gad45"/>
</dbReference>
<dbReference type="GeneID" id="82846322"/>
<accession>I7JU70</accession>
<dbReference type="PATRIC" id="fig|1423758.3.peg.201"/>
<gene>
    <name evidence="2" type="ORF">BN55_03770</name>
</gene>
<dbReference type="Pfam" id="PF01248">
    <property type="entry name" value="Ribosomal_L7Ae"/>
    <property type="match status" value="1"/>
</dbReference>
<dbReference type="InterPro" id="IPR029064">
    <property type="entry name" value="Ribosomal_eL30-like_sf"/>
</dbReference>
<evidence type="ECO:0000313" key="3">
    <source>
        <dbReference type="Proteomes" id="UP000009320"/>
    </source>
</evidence>
<dbReference type="EMBL" id="CAKE01000001">
    <property type="protein sequence ID" value="CCI81041.1"/>
    <property type="molecule type" value="Genomic_DNA"/>
</dbReference>
<dbReference type="RefSeq" id="WP_008469645.1">
    <property type="nucleotide sequence ID" value="NZ_AYZP01000001.1"/>
</dbReference>
<reference evidence="2 3" key="1">
    <citation type="submission" date="2012-06" db="EMBL/GenBank/DDBJ databases">
        <title>Draft Genome Sequence of Lactobacillus hominis Strain CRBIP 24.179T, isolated from human intestine.</title>
        <authorList>
            <person name="Cousin S."/>
            <person name="Ma L."/>
            <person name="Bizet C."/>
            <person name="Loux V."/>
            <person name="Bouchier C."/>
            <person name="Clermont D."/>
            <person name="Creno S."/>
        </authorList>
    </citation>
    <scope>NUCLEOTIDE SEQUENCE [LARGE SCALE GENOMIC DNA]</scope>
    <source>
        <strain evidence="3">CRBIP 24.179T</strain>
    </source>
</reference>
<dbReference type="Proteomes" id="UP000009320">
    <property type="component" value="Unassembled WGS sequence"/>
</dbReference>
<keyword evidence="3" id="KW-1185">Reference proteome</keyword>
<dbReference type="eggNOG" id="COG1358">
    <property type="taxonomic scope" value="Bacteria"/>
</dbReference>